<dbReference type="Proteomes" id="UP000477980">
    <property type="component" value="Unassembled WGS sequence"/>
</dbReference>
<reference evidence="3 4" key="1">
    <citation type="submission" date="2019-09" db="EMBL/GenBank/DDBJ databases">
        <title>Distinct polysaccharide growth profiles of human intestinal Prevotella copri isolates.</title>
        <authorList>
            <person name="Fehlner-Peach H."/>
            <person name="Magnabosco C."/>
            <person name="Raghavan V."/>
            <person name="Scher J.U."/>
            <person name="Tett A."/>
            <person name="Cox L.M."/>
            <person name="Gottsegen C."/>
            <person name="Watters A."/>
            <person name="Wiltshire- Gordon J.D."/>
            <person name="Segata N."/>
            <person name="Bonneau R."/>
            <person name="Littman D.R."/>
        </authorList>
    </citation>
    <scope>NUCLEOTIDE SEQUENCE [LARGE SCALE GENOMIC DNA]</scope>
    <source>
        <strain evidence="4">iAA917</strain>
    </source>
</reference>
<protein>
    <submittedName>
        <fullName evidence="3">CPBP family intramembrane metalloprotease</fullName>
    </submittedName>
</protein>
<evidence type="ECO:0000313" key="3">
    <source>
        <dbReference type="EMBL" id="MQP13370.1"/>
    </source>
</evidence>
<feature type="domain" description="CAAX prenyl protease 2/Lysostaphin resistance protein A-like" evidence="2">
    <location>
        <begin position="169"/>
        <end position="254"/>
    </location>
</feature>
<comment type="caution">
    <text evidence="3">The sequence shown here is derived from an EMBL/GenBank/DDBJ whole genome shotgun (WGS) entry which is preliminary data.</text>
</comment>
<evidence type="ECO:0000313" key="4">
    <source>
        <dbReference type="Proteomes" id="UP000477980"/>
    </source>
</evidence>
<organism evidence="3 4">
    <name type="scientific">Segatella copri</name>
    <dbReference type="NCBI Taxonomy" id="165179"/>
    <lineage>
        <taxon>Bacteria</taxon>
        <taxon>Pseudomonadati</taxon>
        <taxon>Bacteroidota</taxon>
        <taxon>Bacteroidia</taxon>
        <taxon>Bacteroidales</taxon>
        <taxon>Prevotellaceae</taxon>
        <taxon>Segatella</taxon>
    </lineage>
</organism>
<dbReference type="InterPro" id="IPR052710">
    <property type="entry name" value="CAAX_protease"/>
</dbReference>
<feature type="transmembrane region" description="Helical" evidence="1">
    <location>
        <begin position="275"/>
        <end position="292"/>
    </location>
</feature>
<feature type="transmembrane region" description="Helical" evidence="1">
    <location>
        <begin position="55"/>
        <end position="74"/>
    </location>
</feature>
<dbReference type="EMBL" id="VZAH01000028">
    <property type="protein sequence ID" value="MQP13370.1"/>
    <property type="molecule type" value="Genomic_DNA"/>
</dbReference>
<dbReference type="GO" id="GO:0008237">
    <property type="term" value="F:metallopeptidase activity"/>
    <property type="evidence" value="ECO:0007669"/>
    <property type="project" value="UniProtKB-KW"/>
</dbReference>
<keyword evidence="1" id="KW-0812">Transmembrane</keyword>
<feature type="transmembrane region" description="Helical" evidence="1">
    <location>
        <begin position="127"/>
        <end position="147"/>
    </location>
</feature>
<dbReference type="GO" id="GO:0006508">
    <property type="term" value="P:proteolysis"/>
    <property type="evidence" value="ECO:0007669"/>
    <property type="project" value="UniProtKB-KW"/>
</dbReference>
<name>A0A6G1VIZ9_9BACT</name>
<proteinExistence type="predicted"/>
<dbReference type="OrthoDB" id="158986at2"/>
<feature type="transmembrane region" description="Helical" evidence="1">
    <location>
        <begin position="197"/>
        <end position="215"/>
    </location>
</feature>
<feature type="transmembrane region" description="Helical" evidence="1">
    <location>
        <begin position="221"/>
        <end position="237"/>
    </location>
</feature>
<sequence>MHLTQQARILLYLCINKQNYSFMEKEKLSAILSKGRNGTKGWFLYRAWPGTRSAIYVYLMSMLAAFPVGIAAALSCEFIEFLTKTTINSTWIPAIYTLAMELYMIHKCRKKFHLRVRLEKIQQMPKTIIFLLAFIVGLFQAIPISALESFMNLHNYIEQEIADLTHNPIGILTLCIIAPIAEEYLFRGLMMRKMLRWNISPWYAIIGSSIMFGLIHLNPAQIPGAIILGIVMAWMCYRTRSLIPGIIIHITNNTLCLIPEECYDTYIASTPMIEGGLSLVSIAIVILSIWLFNKKTAAAS</sequence>
<evidence type="ECO:0000259" key="2">
    <source>
        <dbReference type="Pfam" id="PF02517"/>
    </source>
</evidence>
<evidence type="ECO:0000256" key="1">
    <source>
        <dbReference type="SAM" id="Phobius"/>
    </source>
</evidence>
<dbReference type="InterPro" id="IPR003675">
    <property type="entry name" value="Rce1/LyrA-like_dom"/>
</dbReference>
<keyword evidence="3" id="KW-0645">Protease</keyword>
<dbReference type="PANTHER" id="PTHR36435">
    <property type="entry name" value="SLR1288 PROTEIN"/>
    <property type="match status" value="1"/>
</dbReference>
<dbReference type="Pfam" id="PF02517">
    <property type="entry name" value="Rce1-like"/>
    <property type="match status" value="1"/>
</dbReference>
<keyword evidence="1" id="KW-1133">Transmembrane helix</keyword>
<dbReference type="AlphaFoldDB" id="A0A6G1VIZ9"/>
<dbReference type="GO" id="GO:0004175">
    <property type="term" value="F:endopeptidase activity"/>
    <property type="evidence" value="ECO:0007669"/>
    <property type="project" value="UniProtKB-ARBA"/>
</dbReference>
<keyword evidence="3" id="KW-0482">Metalloprotease</keyword>
<feature type="transmembrane region" description="Helical" evidence="1">
    <location>
        <begin position="167"/>
        <end position="185"/>
    </location>
</feature>
<dbReference type="PANTHER" id="PTHR36435:SF1">
    <property type="entry name" value="CAAX AMINO TERMINAL PROTEASE FAMILY PROTEIN"/>
    <property type="match status" value="1"/>
</dbReference>
<feature type="transmembrane region" description="Helical" evidence="1">
    <location>
        <begin position="86"/>
        <end position="106"/>
    </location>
</feature>
<keyword evidence="3" id="KW-0378">Hydrolase</keyword>
<keyword evidence="1" id="KW-0472">Membrane</keyword>
<accession>A0A6G1VIZ9</accession>
<gene>
    <name evidence="3" type="ORF">F7D25_02850</name>
</gene>
<dbReference type="GO" id="GO:0080120">
    <property type="term" value="P:CAAX-box protein maturation"/>
    <property type="evidence" value="ECO:0007669"/>
    <property type="project" value="UniProtKB-ARBA"/>
</dbReference>